<sequence length="145" mass="16842">MASLKREIVLPSRLMKSIVSSLKLVQTSDPGEKIGRKQKLAGSCWDDRYLQYFGLEMDNFLQMVVDYLSFEDDDDDDVFEGLVASESYSTFFTYMCSVRRRREWAERTMCSSRDSIDWSELMRQAIRRDLGDVTVGDDSDIECLE</sequence>
<name>A0ABP0PGI5_9DINO</name>
<accession>A0ABP0PGI5</accession>
<dbReference type="EMBL" id="CAXAMN010022984">
    <property type="protein sequence ID" value="CAK9074192.1"/>
    <property type="molecule type" value="Genomic_DNA"/>
</dbReference>
<dbReference type="Proteomes" id="UP001642484">
    <property type="component" value="Unassembled WGS sequence"/>
</dbReference>
<gene>
    <name evidence="1" type="ORF">CCMP2556_LOCUS36559</name>
</gene>
<reference evidence="1 2" key="1">
    <citation type="submission" date="2024-02" db="EMBL/GenBank/DDBJ databases">
        <authorList>
            <person name="Chen Y."/>
            <person name="Shah S."/>
            <person name="Dougan E. K."/>
            <person name="Thang M."/>
            <person name="Chan C."/>
        </authorList>
    </citation>
    <scope>NUCLEOTIDE SEQUENCE [LARGE SCALE GENOMIC DNA]</scope>
</reference>
<protein>
    <submittedName>
        <fullName evidence="1">Uncharacterized protein</fullName>
    </submittedName>
</protein>
<evidence type="ECO:0000313" key="1">
    <source>
        <dbReference type="EMBL" id="CAK9074192.1"/>
    </source>
</evidence>
<organism evidence="1 2">
    <name type="scientific">Durusdinium trenchii</name>
    <dbReference type="NCBI Taxonomy" id="1381693"/>
    <lineage>
        <taxon>Eukaryota</taxon>
        <taxon>Sar</taxon>
        <taxon>Alveolata</taxon>
        <taxon>Dinophyceae</taxon>
        <taxon>Suessiales</taxon>
        <taxon>Symbiodiniaceae</taxon>
        <taxon>Durusdinium</taxon>
    </lineage>
</organism>
<evidence type="ECO:0000313" key="2">
    <source>
        <dbReference type="Proteomes" id="UP001642484"/>
    </source>
</evidence>
<keyword evidence="2" id="KW-1185">Reference proteome</keyword>
<proteinExistence type="predicted"/>
<comment type="caution">
    <text evidence="1">The sequence shown here is derived from an EMBL/GenBank/DDBJ whole genome shotgun (WGS) entry which is preliminary data.</text>
</comment>